<evidence type="ECO:0000256" key="2">
    <source>
        <dbReference type="ARBA" id="ARBA00022692"/>
    </source>
</evidence>
<feature type="transmembrane region" description="Helical" evidence="5">
    <location>
        <begin position="143"/>
        <end position="164"/>
    </location>
</feature>
<evidence type="ECO:0000256" key="3">
    <source>
        <dbReference type="ARBA" id="ARBA00022989"/>
    </source>
</evidence>
<keyword evidence="3 5" id="KW-1133">Transmembrane helix</keyword>
<feature type="transmembrane region" description="Helical" evidence="5">
    <location>
        <begin position="218"/>
        <end position="237"/>
    </location>
</feature>
<feature type="transmembrane region" description="Helical" evidence="5">
    <location>
        <begin position="116"/>
        <end position="136"/>
    </location>
</feature>
<feature type="transmembrane region" description="Helical" evidence="5">
    <location>
        <begin position="376"/>
        <end position="398"/>
    </location>
</feature>
<dbReference type="InterPro" id="IPR050598">
    <property type="entry name" value="AminoAcid_Transporter"/>
</dbReference>
<feature type="transmembrane region" description="Helical" evidence="5">
    <location>
        <begin position="176"/>
        <end position="197"/>
    </location>
</feature>
<feature type="transmembrane region" description="Helical" evidence="5">
    <location>
        <begin position="316"/>
        <end position="335"/>
    </location>
</feature>
<feature type="transmembrane region" description="Helical" evidence="5">
    <location>
        <begin position="341"/>
        <end position="364"/>
    </location>
</feature>
<gene>
    <name evidence="6" type="ORF">BaRGS_00010619</name>
</gene>
<feature type="transmembrane region" description="Helical" evidence="5">
    <location>
        <begin position="404"/>
        <end position="422"/>
    </location>
</feature>
<name>A0ABD0LFP8_9CAEN</name>
<accession>A0ABD0LFP8</accession>
<dbReference type="AlphaFoldDB" id="A0ABD0LFP8"/>
<dbReference type="Pfam" id="PF13520">
    <property type="entry name" value="AA_permease_2"/>
    <property type="match status" value="1"/>
</dbReference>
<keyword evidence="2 5" id="KW-0812">Transmembrane</keyword>
<dbReference type="PANTHER" id="PTHR11785">
    <property type="entry name" value="AMINO ACID TRANSPORTER"/>
    <property type="match status" value="1"/>
</dbReference>
<protein>
    <recommendedName>
        <fullName evidence="8">Amino acid transporter</fullName>
    </recommendedName>
</protein>
<proteinExistence type="predicted"/>
<dbReference type="GO" id="GO:0016020">
    <property type="term" value="C:membrane"/>
    <property type="evidence" value="ECO:0007669"/>
    <property type="project" value="UniProtKB-SubCell"/>
</dbReference>
<dbReference type="Proteomes" id="UP001519460">
    <property type="component" value="Unassembled WGS sequence"/>
</dbReference>
<evidence type="ECO:0000313" key="6">
    <source>
        <dbReference type="EMBL" id="KAK7498031.1"/>
    </source>
</evidence>
<keyword evidence="7" id="KW-1185">Reference proteome</keyword>
<feature type="transmembrane region" description="Helical" evidence="5">
    <location>
        <begin position="270"/>
        <end position="296"/>
    </location>
</feature>
<keyword evidence="4 5" id="KW-0472">Membrane</keyword>
<reference evidence="6 7" key="1">
    <citation type="journal article" date="2023" name="Sci. Data">
        <title>Genome assembly of the Korean intertidal mud-creeper Batillaria attramentaria.</title>
        <authorList>
            <person name="Patra A.K."/>
            <person name="Ho P.T."/>
            <person name="Jun S."/>
            <person name="Lee S.J."/>
            <person name="Kim Y."/>
            <person name="Won Y.J."/>
        </authorList>
    </citation>
    <scope>NUCLEOTIDE SEQUENCE [LARGE SCALE GENOMIC DNA]</scope>
    <source>
        <strain evidence="6">Wonlab-2016</strain>
    </source>
</reference>
<evidence type="ECO:0000256" key="1">
    <source>
        <dbReference type="ARBA" id="ARBA00004141"/>
    </source>
</evidence>
<dbReference type="InterPro" id="IPR002293">
    <property type="entry name" value="AA/rel_permease1"/>
</dbReference>
<dbReference type="EMBL" id="JACVVK020000053">
    <property type="protein sequence ID" value="KAK7498031.1"/>
    <property type="molecule type" value="Genomic_DNA"/>
</dbReference>
<dbReference type="PANTHER" id="PTHR11785:SF528">
    <property type="entry name" value="AMINO ACID TRANSPORTER PROTEIN JHI-21"/>
    <property type="match status" value="1"/>
</dbReference>
<comment type="subcellular location">
    <subcellularLocation>
        <location evidence="1">Membrane</location>
        <topology evidence="1">Multi-pass membrane protein</topology>
    </subcellularLocation>
</comment>
<organism evidence="6 7">
    <name type="scientific">Batillaria attramentaria</name>
    <dbReference type="NCBI Taxonomy" id="370345"/>
    <lineage>
        <taxon>Eukaryota</taxon>
        <taxon>Metazoa</taxon>
        <taxon>Spiralia</taxon>
        <taxon>Lophotrochozoa</taxon>
        <taxon>Mollusca</taxon>
        <taxon>Gastropoda</taxon>
        <taxon>Caenogastropoda</taxon>
        <taxon>Sorbeoconcha</taxon>
        <taxon>Cerithioidea</taxon>
        <taxon>Batillariidae</taxon>
        <taxon>Batillaria</taxon>
    </lineage>
</organism>
<dbReference type="PIRSF" id="PIRSF006060">
    <property type="entry name" value="AA_transporter"/>
    <property type="match status" value="1"/>
</dbReference>
<evidence type="ECO:0008006" key="8">
    <source>
        <dbReference type="Google" id="ProtNLM"/>
    </source>
</evidence>
<dbReference type="Gene3D" id="1.20.1740.10">
    <property type="entry name" value="Amino acid/polyamine transporter I"/>
    <property type="match status" value="1"/>
</dbReference>
<evidence type="ECO:0000256" key="4">
    <source>
        <dbReference type="ARBA" id="ARBA00023136"/>
    </source>
</evidence>
<sequence>MDQQSAAVPDDGDTGVTKVTVETELKLKQNIGLIRGASIVVGSVIDALTMSELGSVVRKSGSHYAYLYECYGPLLAFLYAWMELTISAPSSSALASLTFSHYVLSLVEFCGPVPDLLIKLCAVLMLVTLVIINSLSTTFAARVMVVCTFLKTAALCVIVVGGIVRMAQGYTTTLSTGFLGTTTSASDIALAFYYINFSYGGWENIYVIFEEVKNPKRNMLLSTGGGVLTVAVLYVLANVSFLTVMTTDQLLASPAVAVTWGDAMLGPVSILMPLAILTSVFGAASTSFFAGARLMFSASRDSVMPEFFSFIHVRRYSPLPAVIFRVALGVVFLMMGDIGDIVNFLTFPNSIFQVMSVASLFVFRRSRPDAARFFRVPLLIPALVIAYNTFLVVTPLVLDPRWEFLYAAVFITVGAILYVPFVKYQLKPKVLDTVETKLQLLLEIAPTSYKKED</sequence>
<feature type="transmembrane region" description="Helical" evidence="5">
    <location>
        <begin position="65"/>
        <end position="82"/>
    </location>
</feature>
<evidence type="ECO:0000256" key="5">
    <source>
        <dbReference type="SAM" id="Phobius"/>
    </source>
</evidence>
<evidence type="ECO:0000313" key="7">
    <source>
        <dbReference type="Proteomes" id="UP001519460"/>
    </source>
</evidence>
<comment type="caution">
    <text evidence="6">The sequence shown here is derived from an EMBL/GenBank/DDBJ whole genome shotgun (WGS) entry which is preliminary data.</text>
</comment>